<evidence type="ECO:0008006" key="3">
    <source>
        <dbReference type="Google" id="ProtNLM"/>
    </source>
</evidence>
<name>A0A4C1WR63_EUMVA</name>
<protein>
    <recommendedName>
        <fullName evidence="3">Retrovirus-related Pol polyprotein from type-1 retrotransposable element R2</fullName>
    </recommendedName>
</protein>
<organism evidence="1 2">
    <name type="scientific">Eumeta variegata</name>
    <name type="common">Bagworm moth</name>
    <name type="synonym">Eumeta japonica</name>
    <dbReference type="NCBI Taxonomy" id="151549"/>
    <lineage>
        <taxon>Eukaryota</taxon>
        <taxon>Metazoa</taxon>
        <taxon>Ecdysozoa</taxon>
        <taxon>Arthropoda</taxon>
        <taxon>Hexapoda</taxon>
        <taxon>Insecta</taxon>
        <taxon>Pterygota</taxon>
        <taxon>Neoptera</taxon>
        <taxon>Endopterygota</taxon>
        <taxon>Lepidoptera</taxon>
        <taxon>Glossata</taxon>
        <taxon>Ditrysia</taxon>
        <taxon>Tineoidea</taxon>
        <taxon>Psychidae</taxon>
        <taxon>Oiketicinae</taxon>
        <taxon>Eumeta</taxon>
    </lineage>
</organism>
<evidence type="ECO:0000313" key="2">
    <source>
        <dbReference type="Proteomes" id="UP000299102"/>
    </source>
</evidence>
<reference evidence="1 2" key="1">
    <citation type="journal article" date="2019" name="Commun. Biol.">
        <title>The bagworm genome reveals a unique fibroin gene that provides high tensile strength.</title>
        <authorList>
            <person name="Kono N."/>
            <person name="Nakamura H."/>
            <person name="Ohtoshi R."/>
            <person name="Tomita M."/>
            <person name="Numata K."/>
            <person name="Arakawa K."/>
        </authorList>
    </citation>
    <scope>NUCLEOTIDE SEQUENCE [LARGE SCALE GENOMIC DNA]</scope>
</reference>
<dbReference type="OrthoDB" id="8197512at2759"/>
<gene>
    <name evidence="1" type="ORF">EVAR_39337_1</name>
</gene>
<proteinExistence type="predicted"/>
<keyword evidence="2" id="KW-1185">Reference proteome</keyword>
<evidence type="ECO:0000313" key="1">
    <source>
        <dbReference type="EMBL" id="GBP52799.1"/>
    </source>
</evidence>
<comment type="caution">
    <text evidence="1">The sequence shown here is derived from an EMBL/GenBank/DDBJ whole genome shotgun (WGS) entry which is preliminary data.</text>
</comment>
<dbReference type="Proteomes" id="UP000299102">
    <property type="component" value="Unassembled WGS sequence"/>
</dbReference>
<accession>A0A4C1WR63</accession>
<dbReference type="AlphaFoldDB" id="A0A4C1WR63"/>
<dbReference type="EMBL" id="BGZK01000610">
    <property type="protein sequence ID" value="GBP52799.1"/>
    <property type="molecule type" value="Genomic_DNA"/>
</dbReference>
<sequence length="159" mass="18400">MWRPQREAVRSDGVLRHVASPRVCSREESFIIIIDEGREGAPYAALAAPAIPPRLLGLELKRDLFSINRKVRKGDPLFTALLKNIFRSLEWVEYGININGSHLNHLRFADDLILIEENPSKLKMVQGNMDPKSGYGRMIYVLHWDHIRQELEETYAKMY</sequence>